<name>A0A367KCK9_RHIST</name>
<dbReference type="OrthoDB" id="407325at2759"/>
<accession>A0A367KCK9</accession>
<dbReference type="PANTHER" id="PTHR14614:SF132">
    <property type="entry name" value="PROTEIN-LYSINE METHYLTRANSFERASE C42C1.13"/>
    <property type="match status" value="1"/>
</dbReference>
<keyword evidence="2" id="KW-1185">Reference proteome</keyword>
<evidence type="ECO:0000313" key="2">
    <source>
        <dbReference type="Proteomes" id="UP000253551"/>
    </source>
</evidence>
<comment type="caution">
    <text evidence="1">The sequence shown here is derived from an EMBL/GenBank/DDBJ whole genome shotgun (WGS) entry which is preliminary data.</text>
</comment>
<dbReference type="InterPro" id="IPR019410">
    <property type="entry name" value="Methyltransf_16"/>
</dbReference>
<organism evidence="1 2">
    <name type="scientific">Rhizopus stolonifer</name>
    <name type="common">Rhizopus nigricans</name>
    <dbReference type="NCBI Taxonomy" id="4846"/>
    <lineage>
        <taxon>Eukaryota</taxon>
        <taxon>Fungi</taxon>
        <taxon>Fungi incertae sedis</taxon>
        <taxon>Mucoromycota</taxon>
        <taxon>Mucoromycotina</taxon>
        <taxon>Mucoromycetes</taxon>
        <taxon>Mucorales</taxon>
        <taxon>Mucorineae</taxon>
        <taxon>Rhizopodaceae</taxon>
        <taxon>Rhizopus</taxon>
    </lineage>
</organism>
<dbReference type="Proteomes" id="UP000253551">
    <property type="component" value="Unassembled WGS sequence"/>
</dbReference>
<sequence length="427" mass="49473">MLITPVDFSRPYKENSCIPLYRKELSDFRQALYRNSRVHRFTIENFYQNSSDIVIDTWYTIHLKVVTEMGLPAYGIDQLITCQLLTNNMHYFITPTDLSIEYRLIDTPDSWQDPIQEKQNFTVLFGSENSTIRLQYRIRGRPLQDNQYFLHFESQQSAQDYQKKKLLSLCVGPFKISGQKKQEELTYWDKTVNLSCIQMYRALPLVREHQFIMLQEIWENGTPGKLWDSALVMMQAVGQLIKWSPDCLAGRRILDLSAGIGSLGLSIAMNCQIHNVINPPTIVLTDLEEALPLMKSNQALNHISTENTQIEPLAWGSKKDIHRIMTANKASFDYILVSDVLYNARDFSALIYTLRQLFSQNTQKKLTILMGYKPRGLKKSEEDMFFNTCRKFLRIEAIDLKIFGKELAPLSITVPYFCTNKILEETG</sequence>
<dbReference type="Gene3D" id="3.40.50.150">
    <property type="entry name" value="Vaccinia Virus protein VP39"/>
    <property type="match status" value="1"/>
</dbReference>
<feature type="non-terminal residue" evidence="1">
    <location>
        <position position="427"/>
    </location>
</feature>
<gene>
    <name evidence="1" type="ORF">CU098_000323</name>
</gene>
<dbReference type="PANTHER" id="PTHR14614">
    <property type="entry name" value="HEPATOCELLULAR CARCINOMA-ASSOCIATED ANTIGEN"/>
    <property type="match status" value="1"/>
</dbReference>
<dbReference type="Pfam" id="PF10294">
    <property type="entry name" value="Methyltransf_16"/>
    <property type="match status" value="1"/>
</dbReference>
<dbReference type="SUPFAM" id="SSF53335">
    <property type="entry name" value="S-adenosyl-L-methionine-dependent methyltransferases"/>
    <property type="match status" value="1"/>
</dbReference>
<proteinExistence type="predicted"/>
<dbReference type="STRING" id="4846.A0A367KCK9"/>
<evidence type="ECO:0000313" key="1">
    <source>
        <dbReference type="EMBL" id="RCH99561.1"/>
    </source>
</evidence>
<protein>
    <submittedName>
        <fullName evidence="1">Uncharacterized protein</fullName>
    </submittedName>
</protein>
<reference evidence="1 2" key="1">
    <citation type="journal article" date="2018" name="G3 (Bethesda)">
        <title>Phylogenetic and Phylogenomic Definition of Rhizopus Species.</title>
        <authorList>
            <person name="Gryganskyi A.P."/>
            <person name="Golan J."/>
            <person name="Dolatabadi S."/>
            <person name="Mondo S."/>
            <person name="Robb S."/>
            <person name="Idnurm A."/>
            <person name="Muszewska A."/>
            <person name="Steczkiewicz K."/>
            <person name="Masonjones S."/>
            <person name="Liao H.L."/>
            <person name="Gajdeczka M.T."/>
            <person name="Anike F."/>
            <person name="Vuek A."/>
            <person name="Anishchenko I.M."/>
            <person name="Voigt K."/>
            <person name="de Hoog G.S."/>
            <person name="Smith M.E."/>
            <person name="Heitman J."/>
            <person name="Vilgalys R."/>
            <person name="Stajich J.E."/>
        </authorList>
    </citation>
    <scope>NUCLEOTIDE SEQUENCE [LARGE SCALE GENOMIC DNA]</scope>
    <source>
        <strain evidence="1 2">LSU 92-RS-03</strain>
    </source>
</reference>
<dbReference type="AlphaFoldDB" id="A0A367KCK9"/>
<dbReference type="InterPro" id="IPR029063">
    <property type="entry name" value="SAM-dependent_MTases_sf"/>
</dbReference>
<dbReference type="EMBL" id="PJQM01001936">
    <property type="protein sequence ID" value="RCH99561.1"/>
    <property type="molecule type" value="Genomic_DNA"/>
</dbReference>